<feature type="transmembrane region" description="Helical" evidence="7">
    <location>
        <begin position="372"/>
        <end position="397"/>
    </location>
</feature>
<dbReference type="Pfam" id="PF07690">
    <property type="entry name" value="MFS_1"/>
    <property type="match status" value="1"/>
</dbReference>
<proteinExistence type="predicted"/>
<sequence>MTQKTASATKTPDPRLVSSAVSKASKRLIPVLLIMYVIAFIDRTNIGWAQKAWEADAGISTAAYAFGATLFFIGYAVFEVPSNLIMHRVGARWWMTRIMISWGIVAMGFSLVNGVTSYYILRFLLGVTEAGFFPGAIAYMTYWFPAARRGWATGLFYMGLPLANMIGNPLSGGLLEMHGFLNLQGHQWMFIVEGALAVVFGFFVPFLLTDRPKDAKWLTPEERNALTRQIELEEASKEEAEPLHWTKALIHPRIIYFCLIYFCIQASVYGLTFFLPQQVTTFTGQSVGFVASLITAIPWAVALIGVLIIPGLADRTGRYALATGTMLFLSGFGIAISAFNIHNAIPSLIGLSIAAIGFVSAQPIFWQLPTRYLSGAALAGAVGLINAIGNLGGWAAPNLRVWASESVWGTPDAPNETAGLLVLAAAGFIGALLVLGLRLFKASPQEIEAQKIAQSLVDHETPAVETQSSATPTTQFADSQPETAPASPQPGENR</sequence>
<feature type="transmembrane region" description="Helical" evidence="7">
    <location>
        <begin position="287"/>
        <end position="312"/>
    </location>
</feature>
<protein>
    <submittedName>
        <fullName evidence="9">MFS transporter</fullName>
    </submittedName>
    <submittedName>
        <fullName evidence="10">Sugar phosphate permease</fullName>
    </submittedName>
</protein>
<evidence type="ECO:0000259" key="8">
    <source>
        <dbReference type="PROSITE" id="PS50850"/>
    </source>
</evidence>
<feature type="transmembrane region" description="Helical" evidence="7">
    <location>
        <begin position="127"/>
        <end position="144"/>
    </location>
</feature>
<evidence type="ECO:0000256" key="6">
    <source>
        <dbReference type="SAM" id="MobiDB-lite"/>
    </source>
</evidence>
<evidence type="ECO:0000313" key="10">
    <source>
        <dbReference type="EMBL" id="SDE55500.1"/>
    </source>
</evidence>
<dbReference type="Gene3D" id="1.20.1250.20">
    <property type="entry name" value="MFS general substrate transporter like domains"/>
    <property type="match status" value="2"/>
</dbReference>
<dbReference type="InterPro" id="IPR011701">
    <property type="entry name" value="MFS"/>
</dbReference>
<keyword evidence="4 7" id="KW-1133">Transmembrane helix</keyword>
<evidence type="ECO:0000256" key="4">
    <source>
        <dbReference type="ARBA" id="ARBA00022989"/>
    </source>
</evidence>
<dbReference type="RefSeq" id="WP_083330158.1">
    <property type="nucleotide sequence ID" value="NZ_FNAU01000013.1"/>
</dbReference>
<feature type="compositionally biased region" description="Polar residues" evidence="6">
    <location>
        <begin position="464"/>
        <end position="482"/>
    </location>
</feature>
<keyword evidence="3 7" id="KW-0812">Transmembrane</keyword>
<feature type="transmembrane region" description="Helical" evidence="7">
    <location>
        <begin position="151"/>
        <end position="167"/>
    </location>
</feature>
<dbReference type="AlphaFoldDB" id="A0A1G7DWB7"/>
<feature type="transmembrane region" description="Helical" evidence="7">
    <location>
        <begin position="28"/>
        <end position="46"/>
    </location>
</feature>
<organism evidence="10 11">
    <name type="scientific">Actinobaculum suis</name>
    <dbReference type="NCBI Taxonomy" id="1657"/>
    <lineage>
        <taxon>Bacteria</taxon>
        <taxon>Bacillati</taxon>
        <taxon>Actinomycetota</taxon>
        <taxon>Actinomycetes</taxon>
        <taxon>Actinomycetales</taxon>
        <taxon>Actinomycetaceae</taxon>
        <taxon>Actinobaculum</taxon>
    </lineage>
</organism>
<dbReference type="GO" id="GO:0005886">
    <property type="term" value="C:plasma membrane"/>
    <property type="evidence" value="ECO:0007669"/>
    <property type="project" value="UniProtKB-SubCell"/>
</dbReference>
<dbReference type="GO" id="GO:0022857">
    <property type="term" value="F:transmembrane transporter activity"/>
    <property type="evidence" value="ECO:0007669"/>
    <property type="project" value="InterPro"/>
</dbReference>
<evidence type="ECO:0000256" key="1">
    <source>
        <dbReference type="ARBA" id="ARBA00004651"/>
    </source>
</evidence>
<feature type="transmembrane region" description="Helical" evidence="7">
    <location>
        <begin position="58"/>
        <end position="78"/>
    </location>
</feature>
<dbReference type="CDD" id="cd17319">
    <property type="entry name" value="MFS_ExuT_GudP_like"/>
    <property type="match status" value="1"/>
</dbReference>
<accession>A0A1G7DWB7</accession>
<evidence type="ECO:0000313" key="11">
    <source>
        <dbReference type="Proteomes" id="UP000182744"/>
    </source>
</evidence>
<dbReference type="Proteomes" id="UP000182744">
    <property type="component" value="Unassembled WGS sequence"/>
</dbReference>
<dbReference type="PROSITE" id="PS50850">
    <property type="entry name" value="MFS"/>
    <property type="match status" value="1"/>
</dbReference>
<dbReference type="FunFam" id="1.20.1250.20:FF:000018">
    <property type="entry name" value="MFS transporter permease"/>
    <property type="match status" value="1"/>
</dbReference>
<comment type="subcellular location">
    <subcellularLocation>
        <location evidence="1">Cell membrane</location>
        <topology evidence="1">Multi-pass membrane protein</topology>
    </subcellularLocation>
</comment>
<dbReference type="SUPFAM" id="SSF103473">
    <property type="entry name" value="MFS general substrate transporter"/>
    <property type="match status" value="1"/>
</dbReference>
<keyword evidence="2" id="KW-0813">Transport</keyword>
<reference evidence="11" key="1">
    <citation type="submission" date="2016-10" db="EMBL/GenBank/DDBJ databases">
        <authorList>
            <person name="Varghese N."/>
        </authorList>
    </citation>
    <scope>NUCLEOTIDE SEQUENCE [LARGE SCALE GENOMIC DNA]</scope>
    <source>
        <strain evidence="11">DSM 20639</strain>
    </source>
</reference>
<feature type="transmembrane region" description="Helical" evidence="7">
    <location>
        <begin position="319"/>
        <end position="339"/>
    </location>
</feature>
<dbReference type="InterPro" id="IPR020846">
    <property type="entry name" value="MFS_dom"/>
</dbReference>
<feature type="transmembrane region" description="Helical" evidence="7">
    <location>
        <begin position="254"/>
        <end position="275"/>
    </location>
</feature>
<reference evidence="10" key="2">
    <citation type="submission" date="2016-10" db="EMBL/GenBank/DDBJ databases">
        <authorList>
            <person name="de Groot N.N."/>
        </authorList>
    </citation>
    <scope>NUCLEOTIDE SEQUENCE [LARGE SCALE GENOMIC DNA]</scope>
    <source>
        <strain evidence="10">DSM 20639</strain>
    </source>
</reference>
<keyword evidence="5 7" id="KW-0472">Membrane</keyword>
<feature type="domain" description="Major facilitator superfamily (MFS) profile" evidence="8">
    <location>
        <begin position="28"/>
        <end position="442"/>
    </location>
</feature>
<dbReference type="InterPro" id="IPR036259">
    <property type="entry name" value="MFS_trans_sf"/>
</dbReference>
<evidence type="ECO:0000256" key="7">
    <source>
        <dbReference type="SAM" id="Phobius"/>
    </source>
</evidence>
<gene>
    <name evidence="9" type="ORF">R6G71_02310</name>
    <name evidence="10" type="ORF">SAMN05421878_11332</name>
</gene>
<dbReference type="Proteomes" id="UP001273799">
    <property type="component" value="Unassembled WGS sequence"/>
</dbReference>
<evidence type="ECO:0000256" key="5">
    <source>
        <dbReference type="ARBA" id="ARBA00023136"/>
    </source>
</evidence>
<feature type="region of interest" description="Disordered" evidence="6">
    <location>
        <begin position="459"/>
        <end position="494"/>
    </location>
</feature>
<evidence type="ECO:0000256" key="2">
    <source>
        <dbReference type="ARBA" id="ARBA00022448"/>
    </source>
</evidence>
<dbReference type="EMBL" id="JAWNFU010000001">
    <property type="protein sequence ID" value="MDY5152886.1"/>
    <property type="molecule type" value="Genomic_DNA"/>
</dbReference>
<dbReference type="PANTHER" id="PTHR43791:SF30">
    <property type="entry name" value="INNER MEMBRANE TRANSPORT PROTEIN RHMT"/>
    <property type="match status" value="1"/>
</dbReference>
<name>A0A1G7DWB7_9ACTO</name>
<feature type="transmembrane region" description="Helical" evidence="7">
    <location>
        <begin position="417"/>
        <end position="440"/>
    </location>
</feature>
<evidence type="ECO:0000313" key="9">
    <source>
        <dbReference type="EMBL" id="MDY5152886.1"/>
    </source>
</evidence>
<dbReference type="PANTHER" id="PTHR43791">
    <property type="entry name" value="PERMEASE-RELATED"/>
    <property type="match status" value="1"/>
</dbReference>
<keyword evidence="11" id="KW-1185">Reference proteome</keyword>
<feature type="transmembrane region" description="Helical" evidence="7">
    <location>
        <begin position="99"/>
        <end position="121"/>
    </location>
</feature>
<dbReference type="EMBL" id="FNAU01000013">
    <property type="protein sequence ID" value="SDE55500.1"/>
    <property type="molecule type" value="Genomic_DNA"/>
</dbReference>
<feature type="transmembrane region" description="Helical" evidence="7">
    <location>
        <begin position="345"/>
        <end position="365"/>
    </location>
</feature>
<reference evidence="9" key="3">
    <citation type="submission" date="2023-10" db="EMBL/GenBank/DDBJ databases">
        <title>Whole Genome based description of the genera Actinobaculum and Actinotignum reveals a complex phylogenetic relationship within the species included in the genus Actinotignum.</title>
        <authorList>
            <person name="Jensen C.S."/>
            <person name="Dargis R."/>
            <person name="Kemp M."/>
            <person name="Christensen J.J."/>
        </authorList>
    </citation>
    <scope>NUCLEOTIDE SEQUENCE</scope>
    <source>
        <strain evidence="9">Actinobaculum_suis_CCUG19206T</strain>
    </source>
</reference>
<evidence type="ECO:0000256" key="3">
    <source>
        <dbReference type="ARBA" id="ARBA00022692"/>
    </source>
</evidence>
<feature type="transmembrane region" description="Helical" evidence="7">
    <location>
        <begin position="187"/>
        <end position="208"/>
    </location>
</feature>